<evidence type="ECO:0008006" key="3">
    <source>
        <dbReference type="Google" id="ProtNLM"/>
    </source>
</evidence>
<feature type="region of interest" description="Disordered" evidence="1">
    <location>
        <begin position="176"/>
        <end position="211"/>
    </location>
</feature>
<sequence>MPRKGGNGRKRPADDNRESRWKEDADYLDIPVEPREHVEEAAEDWEPPLPPGPPSKRARTTWTPPRRQGGAGRRPPPRRGGESVSVRFTSLPAEYTYDMVMEMHGSFGLDVAAVEDLNFEPPQRMSNRGPTIRAITVRYANEESAVAARDTLFEQPVLNRAGDTLYLGAEVVVADGGRQGRRQHRPRSPETAVQRWNPPQRGGGRRPPGPDVIYPSAYISDVPVEYKESTMLKLHRACNVDETKVMAVKFLPPQEKQAETCCCIVRYLDQETADQAVAAIRGRPVQLRSGICKFFGAKPAKPARWMVELGITLPGQEPKALGDAARPPAIQNGGQEAEPNEADWCGQGKSCVGRVGMLLYEDVSTGTPFCEACWERFEQEDAKAVADAPGTEEYEEGQ</sequence>
<evidence type="ECO:0000256" key="1">
    <source>
        <dbReference type="SAM" id="MobiDB-lite"/>
    </source>
</evidence>
<dbReference type="AlphaFoldDB" id="A0A7S4QDP2"/>
<accession>A0A7S4QDP2</accession>
<evidence type="ECO:0000313" key="2">
    <source>
        <dbReference type="EMBL" id="CAE4580435.1"/>
    </source>
</evidence>
<gene>
    <name evidence="2" type="ORF">AMON00008_LOCUS18776</name>
</gene>
<organism evidence="2">
    <name type="scientific">Alexandrium monilatum</name>
    <dbReference type="NCBI Taxonomy" id="311494"/>
    <lineage>
        <taxon>Eukaryota</taxon>
        <taxon>Sar</taxon>
        <taxon>Alveolata</taxon>
        <taxon>Dinophyceae</taxon>
        <taxon>Gonyaulacales</taxon>
        <taxon>Pyrocystaceae</taxon>
        <taxon>Alexandrium</taxon>
    </lineage>
</organism>
<dbReference type="EMBL" id="HBNR01027679">
    <property type="protein sequence ID" value="CAE4580435.1"/>
    <property type="molecule type" value="Transcribed_RNA"/>
</dbReference>
<protein>
    <recommendedName>
        <fullName evidence="3">RRM domain-containing protein</fullName>
    </recommendedName>
</protein>
<reference evidence="2" key="1">
    <citation type="submission" date="2021-01" db="EMBL/GenBank/DDBJ databases">
        <authorList>
            <person name="Corre E."/>
            <person name="Pelletier E."/>
            <person name="Niang G."/>
            <person name="Scheremetjew M."/>
            <person name="Finn R."/>
            <person name="Kale V."/>
            <person name="Holt S."/>
            <person name="Cochrane G."/>
            <person name="Meng A."/>
            <person name="Brown T."/>
            <person name="Cohen L."/>
        </authorList>
    </citation>
    <scope>NUCLEOTIDE SEQUENCE</scope>
    <source>
        <strain evidence="2">CCMP3105</strain>
    </source>
</reference>
<name>A0A7S4QDP2_9DINO</name>
<feature type="compositionally biased region" description="Basic and acidic residues" evidence="1">
    <location>
        <begin position="11"/>
        <end position="25"/>
    </location>
</feature>
<feature type="region of interest" description="Disordered" evidence="1">
    <location>
        <begin position="1"/>
        <end position="84"/>
    </location>
</feature>
<feature type="compositionally biased region" description="Basic residues" evidence="1">
    <location>
        <begin position="1"/>
        <end position="10"/>
    </location>
</feature>
<proteinExistence type="predicted"/>